<sequence>MSSDLIVESRFVEIAEDLGRLKLSDGSNSGTGAPARTSDVKDPAFQQRREDNPFIDPATPAPTHITSKNSPSSPSSPIATRRFQAQAGSWTDELVNYYLRSKPAVGRNDTIIQSWIMLYRCKTLPEELAGDLRKFILYYRRWNQVLNVMRIELHVAGLIEDIEQSEIAMSIQEIYHFLDQNPTLKTVIPNNPVHPPWASGIDQKQMAYICRMIDEAGLSQVVKWLAQATGVGGSADMSGLRI</sequence>
<organism evidence="2 3">
    <name type="scientific">Ascobolus immersus RN42</name>
    <dbReference type="NCBI Taxonomy" id="1160509"/>
    <lineage>
        <taxon>Eukaryota</taxon>
        <taxon>Fungi</taxon>
        <taxon>Dikarya</taxon>
        <taxon>Ascomycota</taxon>
        <taxon>Pezizomycotina</taxon>
        <taxon>Pezizomycetes</taxon>
        <taxon>Pezizales</taxon>
        <taxon>Ascobolaceae</taxon>
        <taxon>Ascobolus</taxon>
    </lineage>
</organism>
<dbReference type="AlphaFoldDB" id="A0A3N4I918"/>
<accession>A0A3N4I918</accession>
<protein>
    <submittedName>
        <fullName evidence="2">Uncharacterized protein</fullName>
    </submittedName>
</protein>
<dbReference type="Proteomes" id="UP000275078">
    <property type="component" value="Unassembled WGS sequence"/>
</dbReference>
<feature type="region of interest" description="Disordered" evidence="1">
    <location>
        <begin position="22"/>
        <end position="78"/>
    </location>
</feature>
<proteinExistence type="predicted"/>
<reference evidence="2 3" key="1">
    <citation type="journal article" date="2018" name="Nat. Ecol. Evol.">
        <title>Pezizomycetes genomes reveal the molecular basis of ectomycorrhizal truffle lifestyle.</title>
        <authorList>
            <person name="Murat C."/>
            <person name="Payen T."/>
            <person name="Noel B."/>
            <person name="Kuo A."/>
            <person name="Morin E."/>
            <person name="Chen J."/>
            <person name="Kohler A."/>
            <person name="Krizsan K."/>
            <person name="Balestrini R."/>
            <person name="Da Silva C."/>
            <person name="Montanini B."/>
            <person name="Hainaut M."/>
            <person name="Levati E."/>
            <person name="Barry K.W."/>
            <person name="Belfiori B."/>
            <person name="Cichocki N."/>
            <person name="Clum A."/>
            <person name="Dockter R.B."/>
            <person name="Fauchery L."/>
            <person name="Guy J."/>
            <person name="Iotti M."/>
            <person name="Le Tacon F."/>
            <person name="Lindquist E.A."/>
            <person name="Lipzen A."/>
            <person name="Malagnac F."/>
            <person name="Mello A."/>
            <person name="Molinier V."/>
            <person name="Miyauchi S."/>
            <person name="Poulain J."/>
            <person name="Riccioni C."/>
            <person name="Rubini A."/>
            <person name="Sitrit Y."/>
            <person name="Splivallo R."/>
            <person name="Traeger S."/>
            <person name="Wang M."/>
            <person name="Zifcakova L."/>
            <person name="Wipf D."/>
            <person name="Zambonelli A."/>
            <person name="Paolocci F."/>
            <person name="Nowrousian M."/>
            <person name="Ottonello S."/>
            <person name="Baldrian P."/>
            <person name="Spatafora J.W."/>
            <person name="Henrissat B."/>
            <person name="Nagy L.G."/>
            <person name="Aury J.M."/>
            <person name="Wincker P."/>
            <person name="Grigoriev I.V."/>
            <person name="Bonfante P."/>
            <person name="Martin F.M."/>
        </authorList>
    </citation>
    <scope>NUCLEOTIDE SEQUENCE [LARGE SCALE GENOMIC DNA]</scope>
    <source>
        <strain evidence="2 3">RN42</strain>
    </source>
</reference>
<evidence type="ECO:0000313" key="3">
    <source>
        <dbReference type="Proteomes" id="UP000275078"/>
    </source>
</evidence>
<evidence type="ECO:0000313" key="2">
    <source>
        <dbReference type="EMBL" id="RPA78294.1"/>
    </source>
</evidence>
<dbReference type="EMBL" id="ML119713">
    <property type="protein sequence ID" value="RPA78294.1"/>
    <property type="molecule type" value="Genomic_DNA"/>
</dbReference>
<name>A0A3N4I918_ASCIM</name>
<gene>
    <name evidence="2" type="ORF">BJ508DRAFT_329420</name>
</gene>
<feature type="compositionally biased region" description="Basic and acidic residues" evidence="1">
    <location>
        <begin position="38"/>
        <end position="52"/>
    </location>
</feature>
<evidence type="ECO:0000256" key="1">
    <source>
        <dbReference type="SAM" id="MobiDB-lite"/>
    </source>
</evidence>
<keyword evidence="3" id="KW-1185">Reference proteome</keyword>